<reference evidence="2" key="2">
    <citation type="submission" date="2022-08" db="UniProtKB">
        <authorList>
            <consortium name="EnsemblMetazoa"/>
        </authorList>
    </citation>
    <scope>IDENTIFICATION</scope>
    <source>
        <strain evidence="2">EBRO</strain>
    </source>
</reference>
<keyword evidence="3" id="KW-1185">Reference proteome</keyword>
<feature type="compositionally biased region" description="Low complexity" evidence="1">
    <location>
        <begin position="338"/>
        <end position="347"/>
    </location>
</feature>
<evidence type="ECO:0000313" key="3">
    <source>
        <dbReference type="Proteomes" id="UP000075880"/>
    </source>
</evidence>
<name>A0A182IU75_ANOAO</name>
<dbReference type="Proteomes" id="UP000075880">
    <property type="component" value="Unassembled WGS sequence"/>
</dbReference>
<feature type="compositionally biased region" description="Basic residues" evidence="1">
    <location>
        <begin position="179"/>
        <end position="196"/>
    </location>
</feature>
<protein>
    <submittedName>
        <fullName evidence="2">Uncharacterized protein</fullName>
    </submittedName>
</protein>
<feature type="compositionally biased region" description="Basic residues" evidence="1">
    <location>
        <begin position="205"/>
        <end position="235"/>
    </location>
</feature>
<feature type="region of interest" description="Disordered" evidence="1">
    <location>
        <begin position="338"/>
        <end position="368"/>
    </location>
</feature>
<dbReference type="EnsemblMetazoa" id="ENSAATROPT001364">
    <property type="protein sequence ID" value="ENSAATROPP001310"/>
    <property type="gene ID" value="ENSAATROPG001084"/>
</dbReference>
<dbReference type="STRING" id="41427.A0A182IU75"/>
<feature type="compositionally biased region" description="Basic and acidic residues" evidence="1">
    <location>
        <begin position="240"/>
        <end position="253"/>
    </location>
</feature>
<sequence>MSANFNLVDESVDDGIPSNFLNEFLGDMDNLGLKVSNDQTKTAQIVQERLKKFNEAWHIPPSSSETPSTSAISYEPQPGPSRVAATPSENKQEESIPNEFPAQTAKQSATTAEDGLLGSPSSLQIVEDAPRPSTSTDGLRGRVSSNSRAGDGGRHSVRRRRSFSEDDDGEEDDYEYYRQRRAARSRRHRSRYHSRSRTPPESRRPRPFRSRSPPRSRSRFANRSPPRRQRSRTPARSRSLSRDSRSSRSSERERRHRRRNHSRADPPAMQGAPTIPAVHNVAVMAQTMMSMMQMFNQCAAATNPMQPVLPLPFGNLLQTGSAGLTPPILMNPPVPSTAASTMPMSAANEGNTTQAQPQQPAKEDVGKASQYDGTTELFLEGRMHFGQYLRENPSCMVQQKVNPRVCERIKDAIRVLERQETKEQTVKFLYVPPYYYSETRKRENRSPLIWNDQNVLFRLTSSSREVKHCEPFGNVNGKLKGLIAKLGLDEGAISQQLQKDAYAPANSTISERGSSSRIQAISTLPPKPGSARVRHMIERAAQTEGYACGECVERAKKTFVSSRSQTMSTVPRMADAAIQTPSTLDRNPFVPSITLENLTASQIETIEAIVSFIRTRHVTGPVDAVQHALSKDSTARITMGSGLFQTAQDVMSMMTEKPRPAASSYASSSASSRYVVSIQQHVQSTRAATSTNFQPQIPPPTPPTAGGRYFQPFNNQASILPACFAPQQHMSRKAKKKLNKR</sequence>
<proteinExistence type="predicted"/>
<feature type="compositionally biased region" description="Acidic residues" evidence="1">
    <location>
        <begin position="165"/>
        <end position="174"/>
    </location>
</feature>
<feature type="compositionally biased region" description="Low complexity" evidence="1">
    <location>
        <begin position="60"/>
        <end position="70"/>
    </location>
</feature>
<feature type="compositionally biased region" description="Polar residues" evidence="1">
    <location>
        <begin position="348"/>
        <end position="359"/>
    </location>
</feature>
<feature type="region of interest" description="Disordered" evidence="1">
    <location>
        <begin position="686"/>
        <end position="711"/>
    </location>
</feature>
<accession>A0A182IU75</accession>
<reference evidence="3" key="1">
    <citation type="submission" date="2021-09" db="EMBL/GenBank/DDBJ databases">
        <authorList>
            <consortium name="Infravec"/>
            <person name="Campbell I L."/>
            <person name="Maslen G."/>
            <person name="Yates A."/>
        </authorList>
    </citation>
    <scope>NUCLEOTIDE SEQUENCE [LARGE SCALE GENOMIC DNA]</scope>
    <source>
        <strain evidence="3">Infravec2 EBRE</strain>
    </source>
</reference>
<dbReference type="EnsemblMetazoa" id="AATE005575-RA">
    <property type="protein sequence ID" value="AATE005575-PA.1"/>
    <property type="gene ID" value="AATE005575"/>
</dbReference>
<evidence type="ECO:0000313" key="2">
    <source>
        <dbReference type="EnsemblMetazoa" id="AATE005575-PA.1"/>
    </source>
</evidence>
<dbReference type="OrthoDB" id="7763395at2759"/>
<dbReference type="AlphaFoldDB" id="A0A182IU75"/>
<evidence type="ECO:0000256" key="1">
    <source>
        <dbReference type="SAM" id="MobiDB-lite"/>
    </source>
</evidence>
<organism evidence="2">
    <name type="scientific">Anopheles atroparvus</name>
    <name type="common">European mosquito</name>
    <dbReference type="NCBI Taxonomy" id="41427"/>
    <lineage>
        <taxon>Eukaryota</taxon>
        <taxon>Metazoa</taxon>
        <taxon>Ecdysozoa</taxon>
        <taxon>Arthropoda</taxon>
        <taxon>Hexapoda</taxon>
        <taxon>Insecta</taxon>
        <taxon>Pterygota</taxon>
        <taxon>Neoptera</taxon>
        <taxon>Endopterygota</taxon>
        <taxon>Diptera</taxon>
        <taxon>Nematocera</taxon>
        <taxon>Culicoidea</taxon>
        <taxon>Culicidae</taxon>
        <taxon>Anophelinae</taxon>
        <taxon>Anopheles</taxon>
    </lineage>
</organism>
<dbReference type="VEuPathDB" id="VectorBase:AATE005575"/>
<feature type="compositionally biased region" description="Polar residues" evidence="1">
    <location>
        <begin position="132"/>
        <end position="148"/>
    </location>
</feature>
<feature type="region of interest" description="Disordered" evidence="1">
    <location>
        <begin position="56"/>
        <end position="275"/>
    </location>
</feature>